<keyword evidence="2" id="KW-1185">Reference proteome</keyword>
<evidence type="ECO:0000313" key="1">
    <source>
        <dbReference type="EMBL" id="KAK7391450.1"/>
    </source>
</evidence>
<dbReference type="AlphaFoldDB" id="A0AAN9XGN1"/>
<protein>
    <submittedName>
        <fullName evidence="1">Uncharacterized protein</fullName>
    </submittedName>
</protein>
<dbReference type="EMBL" id="JAYMYS010000005">
    <property type="protein sequence ID" value="KAK7391450.1"/>
    <property type="molecule type" value="Genomic_DNA"/>
</dbReference>
<evidence type="ECO:0000313" key="2">
    <source>
        <dbReference type="Proteomes" id="UP001386955"/>
    </source>
</evidence>
<accession>A0AAN9XGN1</accession>
<dbReference type="Proteomes" id="UP001386955">
    <property type="component" value="Unassembled WGS sequence"/>
</dbReference>
<proteinExistence type="predicted"/>
<gene>
    <name evidence="1" type="ORF">VNO78_19866</name>
</gene>
<organism evidence="1 2">
    <name type="scientific">Psophocarpus tetragonolobus</name>
    <name type="common">Winged bean</name>
    <name type="synonym">Dolichos tetragonolobus</name>
    <dbReference type="NCBI Taxonomy" id="3891"/>
    <lineage>
        <taxon>Eukaryota</taxon>
        <taxon>Viridiplantae</taxon>
        <taxon>Streptophyta</taxon>
        <taxon>Embryophyta</taxon>
        <taxon>Tracheophyta</taxon>
        <taxon>Spermatophyta</taxon>
        <taxon>Magnoliopsida</taxon>
        <taxon>eudicotyledons</taxon>
        <taxon>Gunneridae</taxon>
        <taxon>Pentapetalae</taxon>
        <taxon>rosids</taxon>
        <taxon>fabids</taxon>
        <taxon>Fabales</taxon>
        <taxon>Fabaceae</taxon>
        <taxon>Papilionoideae</taxon>
        <taxon>50 kb inversion clade</taxon>
        <taxon>NPAAA clade</taxon>
        <taxon>indigoferoid/millettioid clade</taxon>
        <taxon>Phaseoleae</taxon>
        <taxon>Psophocarpus</taxon>
    </lineage>
</organism>
<comment type="caution">
    <text evidence="1">The sequence shown here is derived from an EMBL/GenBank/DDBJ whole genome shotgun (WGS) entry which is preliminary data.</text>
</comment>
<sequence length="71" mass="7637">MKLRNNVTKLFKEGRCIHPSSSSNQTLSGLAFAPSHSLSPKSPFLTLTLKPNLLMKLPTLLSSVSESGSIP</sequence>
<name>A0AAN9XGN1_PSOTE</name>
<reference evidence="1 2" key="1">
    <citation type="submission" date="2024-01" db="EMBL/GenBank/DDBJ databases">
        <title>The genomes of 5 underutilized Papilionoideae crops provide insights into root nodulation and disease resistanc.</title>
        <authorList>
            <person name="Jiang F."/>
        </authorList>
    </citation>
    <scope>NUCLEOTIDE SEQUENCE [LARGE SCALE GENOMIC DNA]</scope>
    <source>
        <strain evidence="1">DUOXIRENSHENG_FW03</strain>
        <tissue evidence="1">Leaves</tissue>
    </source>
</reference>